<dbReference type="RefSeq" id="WP_058257546.1">
    <property type="nucleotide sequence ID" value="NZ_DUPS01000055.1"/>
</dbReference>
<dbReference type="Proteomes" id="UP000196053">
    <property type="component" value="Chromosome I"/>
</dbReference>
<protein>
    <recommendedName>
        <fullName evidence="3">Cellobiose phosphorylase</fullName>
    </recommendedName>
</protein>
<name>A0A0K8J3W4_9FIRM</name>
<proteinExistence type="predicted"/>
<sequence>MIDKEKRYVIYNYGRKSTFSNFLPGIAGERGIPLWCFYVNRGQAISSFGIQDKDHSIMQFYPAHQAYQNTKRLGFRTFIKVDNQVHEAFSKEAMNHSMAIGMNELEIKEENSEGKFDIEVLYYTLPGEDVAGLVRKVTLKNSKSVARDFEFVDGMAAVLPYGVDLKSINEMGQTSKAWMQVLNAHTGCPIFKVRASMEDHAQVDAVKGGNYGLAINHNGLVKQVIVSTETLFGYDSSLQYPIEFMEHSLLHLLEKSQRMENDVPCCFFTDKFKLQPGETYTIYELYGQTENIDNLSLLYEKVLKKGYFQNKYEEARTLPWKITEKIYTKTGNEIFDLYCRQTYLDNVLRGGEPILLGENKVYYLYSRKHGDIERDYNYFKVMPEFYSQGNGNFRDVNQNRRCDVRFSPYVEEASIRFFYNTIQIDGYNPLGIEQITYFLEEDKAGKYPELKDFLREVFTPGRLLKRLKELGREDLFHPILKEAIAIQNTEFHEGYWSDHWTYNLDLVEEYLAIYPERKEKLLFGDRSYTYPLQKGFVLPARKRYVETEKGIRQYNFIEINSQFVPGLLKDKKGKQVKHSLLEKMLLIGIVKFAALDLYGLGIEMEGGRPGWYDALNGLPGLLGSSMAETYELARLFDYLEEVLSNYDNNLHLPIELDNLLTSLLESANSYLELYEDTSSISSKDRIKFWKERNCALELYREAVKYQLRGEEKEYTFSSMAEAIKVLHKVVDLACSYAWDIHKNNGSGVCPTYFYYTVTDYKKTEEGIEILDAILEKTPDFLEGNVRFFKTKVEASVKKNLYKVIKNSKLYDNKLKMYKVNADLENASYELGRAKSFTPGWLENESIWLHMEYKYLLEILKAGMYEEFINDFHQAAVCFLKEEQYGRSLLENSSFIASSANPDEKIHGKGFVARLSGSTVEFLNMWQIMMFGKQPFIFSEGRLMLGLQPLIPDYLIGEDKIEAMFLGSIPVIYQLPDKNTITPNNAKVSSYEVTTKDGNVITVKAEFMEGEPVNLIRNKEVIQIKAVLVRI</sequence>
<dbReference type="InterPro" id="IPR008928">
    <property type="entry name" value="6-hairpin_glycosidase_sf"/>
</dbReference>
<evidence type="ECO:0000313" key="1">
    <source>
        <dbReference type="EMBL" id="CUH92152.1"/>
    </source>
</evidence>
<dbReference type="OrthoDB" id="38684at2"/>
<dbReference type="AlphaFoldDB" id="A0A0K8J3W4"/>
<accession>A0A0K8J3W4</accession>
<dbReference type="EMBL" id="LN879430">
    <property type="protein sequence ID" value="CUH92152.1"/>
    <property type="molecule type" value="Genomic_DNA"/>
</dbReference>
<dbReference type="GO" id="GO:0005975">
    <property type="term" value="P:carbohydrate metabolic process"/>
    <property type="evidence" value="ECO:0007669"/>
    <property type="project" value="InterPro"/>
</dbReference>
<reference evidence="2" key="1">
    <citation type="submission" date="2015-09" db="EMBL/GenBank/DDBJ databases">
        <authorList>
            <person name="Wibberg D."/>
        </authorList>
    </citation>
    <scope>NUCLEOTIDE SEQUENCE [LARGE SCALE GENOMIC DNA]</scope>
    <source>
        <strain evidence="2">SD1D</strain>
    </source>
</reference>
<evidence type="ECO:0000313" key="2">
    <source>
        <dbReference type="Proteomes" id="UP000196053"/>
    </source>
</evidence>
<evidence type="ECO:0008006" key="3">
    <source>
        <dbReference type="Google" id="ProtNLM"/>
    </source>
</evidence>
<gene>
    <name evidence="1" type="ORF">SD1D_0601</name>
</gene>
<dbReference type="KEGG" id="hsd:SD1D_0601"/>
<keyword evidence="2" id="KW-1185">Reference proteome</keyword>
<organism evidence="1 2">
    <name type="scientific">Herbinix luporum</name>
    <dbReference type="NCBI Taxonomy" id="1679721"/>
    <lineage>
        <taxon>Bacteria</taxon>
        <taxon>Bacillati</taxon>
        <taxon>Bacillota</taxon>
        <taxon>Clostridia</taxon>
        <taxon>Lachnospirales</taxon>
        <taxon>Lachnospiraceae</taxon>
        <taxon>Herbinix</taxon>
    </lineage>
</organism>
<dbReference type="SUPFAM" id="SSF48208">
    <property type="entry name" value="Six-hairpin glycosidases"/>
    <property type="match status" value="1"/>
</dbReference>